<dbReference type="GO" id="GO:0008168">
    <property type="term" value="F:methyltransferase activity"/>
    <property type="evidence" value="ECO:0007669"/>
    <property type="project" value="TreeGrafter"/>
</dbReference>
<dbReference type="PANTHER" id="PTHR42912">
    <property type="entry name" value="METHYLTRANSFERASE"/>
    <property type="match status" value="1"/>
</dbReference>
<comment type="caution">
    <text evidence="3">The sequence shown here is derived from an EMBL/GenBank/DDBJ whole genome shotgun (WGS) entry which is preliminary data.</text>
</comment>
<keyword evidence="4" id="KW-1185">Reference proteome</keyword>
<dbReference type="Gene3D" id="3.40.50.150">
    <property type="entry name" value="Vaccinia Virus protein VP39"/>
    <property type="match status" value="1"/>
</dbReference>
<dbReference type="PANTHER" id="PTHR42912:SF80">
    <property type="entry name" value="METHYLTRANSFERASE DOMAIN-CONTAINING PROTEIN"/>
    <property type="match status" value="1"/>
</dbReference>
<accession>A0A8J3TBH2</accession>
<evidence type="ECO:0000256" key="1">
    <source>
        <dbReference type="SAM" id="MobiDB-lite"/>
    </source>
</evidence>
<dbReference type="InterPro" id="IPR029063">
    <property type="entry name" value="SAM-dependent_MTases_sf"/>
</dbReference>
<feature type="region of interest" description="Disordered" evidence="1">
    <location>
        <begin position="1"/>
        <end position="22"/>
    </location>
</feature>
<dbReference type="RefSeq" id="WP_203878605.1">
    <property type="nucleotide sequence ID" value="NZ_BOOK01000049.1"/>
</dbReference>
<protein>
    <recommendedName>
        <fullName evidence="2">Methyltransferase domain-containing protein</fullName>
    </recommendedName>
</protein>
<dbReference type="SUPFAM" id="SSF53335">
    <property type="entry name" value="S-adenosyl-L-methionine-dependent methyltransferases"/>
    <property type="match status" value="1"/>
</dbReference>
<evidence type="ECO:0000259" key="2">
    <source>
        <dbReference type="Pfam" id="PF13649"/>
    </source>
</evidence>
<dbReference type="InterPro" id="IPR041698">
    <property type="entry name" value="Methyltransf_25"/>
</dbReference>
<dbReference type="AlphaFoldDB" id="A0A8J3TBH2"/>
<dbReference type="EMBL" id="BOOK01000049">
    <property type="protein sequence ID" value="GII04354.1"/>
    <property type="molecule type" value="Genomic_DNA"/>
</dbReference>
<dbReference type="Pfam" id="PF13649">
    <property type="entry name" value="Methyltransf_25"/>
    <property type="match status" value="1"/>
</dbReference>
<proteinExistence type="predicted"/>
<reference evidence="3" key="1">
    <citation type="submission" date="2021-01" db="EMBL/GenBank/DDBJ databases">
        <title>Whole genome shotgun sequence of Planobispora takensis NBRC 109077.</title>
        <authorList>
            <person name="Komaki H."/>
            <person name="Tamura T."/>
        </authorList>
    </citation>
    <scope>NUCLEOTIDE SEQUENCE</scope>
    <source>
        <strain evidence="3">NBRC 109077</strain>
    </source>
</reference>
<evidence type="ECO:0000313" key="4">
    <source>
        <dbReference type="Proteomes" id="UP000634476"/>
    </source>
</evidence>
<dbReference type="CDD" id="cd02440">
    <property type="entry name" value="AdoMet_MTases"/>
    <property type="match status" value="1"/>
</dbReference>
<organism evidence="3 4">
    <name type="scientific">Planobispora takensis</name>
    <dbReference type="NCBI Taxonomy" id="1367882"/>
    <lineage>
        <taxon>Bacteria</taxon>
        <taxon>Bacillati</taxon>
        <taxon>Actinomycetota</taxon>
        <taxon>Actinomycetes</taxon>
        <taxon>Streptosporangiales</taxon>
        <taxon>Streptosporangiaceae</taxon>
        <taxon>Planobispora</taxon>
    </lineage>
</organism>
<name>A0A8J3TBH2_9ACTN</name>
<evidence type="ECO:0000313" key="3">
    <source>
        <dbReference type="EMBL" id="GII04354.1"/>
    </source>
</evidence>
<sequence>MGLGKLLHDHTGHTEHADEGGTIDHPRAYELVAEIGFLGRRREIFTRLAALSGVRPGDRVLDVGCGTGYLTRILAPVAGPSGQVTGVDPAESMIGHARRRAPGNCSYQVGVGQALPVPDASVDVVVSSLAVHHMPVDARGTAVREMFRVLKPGGRLLIAEFRPPSNHLLAHLAGALTGPEMRHNPKDLLAGLIPEAGFHVQDEGDLPVMLAYVRAVRPAA</sequence>
<dbReference type="Proteomes" id="UP000634476">
    <property type="component" value="Unassembled WGS sequence"/>
</dbReference>
<dbReference type="InterPro" id="IPR050508">
    <property type="entry name" value="Methyltransf_Superfamily"/>
</dbReference>
<gene>
    <name evidence="3" type="ORF">Pta02_63620</name>
</gene>
<feature type="domain" description="Methyltransferase" evidence="2">
    <location>
        <begin position="60"/>
        <end position="154"/>
    </location>
</feature>